<dbReference type="STRING" id="930.GCA_002079865_03210"/>
<protein>
    <recommendedName>
        <fullName evidence="8">Ancillary SecYEG translocon subunit</fullName>
    </recommendedName>
</protein>
<evidence type="ECO:0000259" key="10">
    <source>
        <dbReference type="Pfam" id="PF09976"/>
    </source>
</evidence>
<dbReference type="PANTHER" id="PTHR38035">
    <property type="entry name" value="UPF0070 PROTEIN YFGM"/>
    <property type="match status" value="1"/>
</dbReference>
<dbReference type="RefSeq" id="WP_010640097.1">
    <property type="nucleotide sequence ID" value="NZ_JABBDT010000054.1"/>
</dbReference>
<organism evidence="11 14">
    <name type="scientific">Acidithiobacillus thiooxidans</name>
    <name type="common">Thiobacillus thiooxidans</name>
    <dbReference type="NCBI Taxonomy" id="930"/>
    <lineage>
        <taxon>Bacteria</taxon>
        <taxon>Pseudomonadati</taxon>
        <taxon>Pseudomonadota</taxon>
        <taxon>Acidithiobacillia</taxon>
        <taxon>Acidithiobacillales</taxon>
        <taxon>Acidithiobacillaceae</taxon>
        <taxon>Acidithiobacillus</taxon>
    </lineage>
</organism>
<dbReference type="PIRSF" id="PIRSF006170">
    <property type="entry name" value="YfgM"/>
    <property type="match status" value="1"/>
</dbReference>
<gene>
    <name evidence="11" type="ORF">A6M23_05945</name>
    <name evidence="12" type="ORF">A6P07_03400</name>
</gene>
<evidence type="ECO:0000256" key="4">
    <source>
        <dbReference type="ARBA" id="ARBA00022989"/>
    </source>
</evidence>
<dbReference type="AlphaFoldDB" id="A0A1C2IEU8"/>
<keyword evidence="3 9" id="KW-0812">Transmembrane</keyword>
<dbReference type="Proteomes" id="UP000095008">
    <property type="component" value="Unassembled WGS sequence"/>
</dbReference>
<keyword evidence="4 9" id="KW-1133">Transmembrane helix</keyword>
<evidence type="ECO:0000256" key="6">
    <source>
        <dbReference type="ARBA" id="ARBA00023186"/>
    </source>
</evidence>
<evidence type="ECO:0000256" key="9">
    <source>
        <dbReference type="SAM" id="Phobius"/>
    </source>
</evidence>
<dbReference type="GO" id="GO:0044877">
    <property type="term" value="F:protein-containing complex binding"/>
    <property type="evidence" value="ECO:0007669"/>
    <property type="project" value="InterPro"/>
</dbReference>
<evidence type="ECO:0000313" key="11">
    <source>
        <dbReference type="EMBL" id="OCX74504.1"/>
    </source>
</evidence>
<evidence type="ECO:0000256" key="3">
    <source>
        <dbReference type="ARBA" id="ARBA00022692"/>
    </source>
</evidence>
<keyword evidence="6" id="KW-0143">Chaperone</keyword>
<evidence type="ECO:0000256" key="7">
    <source>
        <dbReference type="ARBA" id="ARBA00024197"/>
    </source>
</evidence>
<reference evidence="11 13" key="1">
    <citation type="journal article" date="2016" name="Int. J. Mol. Sci.">
        <title>Comparative genomics of the extreme acidophile Acidithiobacillus thiooxidans reveals intraspecific divergence and niche adaptation.</title>
        <authorList>
            <person name="Zhang X."/>
            <person name="Feng X."/>
            <person name="Tao J."/>
            <person name="Ma L."/>
            <person name="Xiao Y."/>
            <person name="Liang Y."/>
            <person name="Liu X."/>
            <person name="Yin H."/>
        </authorList>
    </citation>
    <scope>NUCLEOTIDE SEQUENCE [LARGE SCALE GENOMIC DNA]</scope>
    <source>
        <strain evidence="12 13">A02</strain>
        <strain evidence="11">DXS-W</strain>
    </source>
</reference>
<keyword evidence="5 9" id="KW-0472">Membrane</keyword>
<dbReference type="Gene3D" id="1.25.40.10">
    <property type="entry name" value="Tetratricopeptide repeat domain"/>
    <property type="match status" value="1"/>
</dbReference>
<dbReference type="InterPro" id="IPR018704">
    <property type="entry name" value="SecYEG/CpoB_TPR"/>
</dbReference>
<dbReference type="InterPro" id="IPR026039">
    <property type="entry name" value="YfgM"/>
</dbReference>
<dbReference type="EMBL" id="LWSA01000031">
    <property type="protein sequence ID" value="OCX75941.1"/>
    <property type="molecule type" value="Genomic_DNA"/>
</dbReference>
<dbReference type="Proteomes" id="UP000094893">
    <property type="component" value="Unassembled WGS sequence"/>
</dbReference>
<keyword evidence="2" id="KW-1003">Cell membrane</keyword>
<keyword evidence="14" id="KW-1185">Reference proteome</keyword>
<dbReference type="eggNOG" id="COG2976">
    <property type="taxonomic scope" value="Bacteria"/>
</dbReference>
<comment type="subcellular location">
    <subcellularLocation>
        <location evidence="1">Cell membrane</location>
        <topology evidence="1">Single-pass type II membrane protein</topology>
    </subcellularLocation>
</comment>
<sequence>MTGQELSALLSRHRITLIVGILVILFAAMGFFGYEKYQRHQTEKAAVLYSELVDTMVQGQTSTARASADTLIHQYAHTPYATMAHFFLARMDMEGKQVPAAEKTLMSVIKNTSAPRGMRSLARLNLARLYVDQHQAHKALDILQNPQPAYVTLADEIKGDAYASLNQISQAEQAYHSAMSALPAADPYRTYLQMKIANIGVAP</sequence>
<comment type="similarity">
    <text evidence="7">Belongs to the YfgM family.</text>
</comment>
<evidence type="ECO:0000313" key="14">
    <source>
        <dbReference type="Proteomes" id="UP000095008"/>
    </source>
</evidence>
<name>A0A1C2IEU8_ACITH</name>
<proteinExistence type="inferred from homology"/>
<dbReference type="SUPFAM" id="SSF48452">
    <property type="entry name" value="TPR-like"/>
    <property type="match status" value="1"/>
</dbReference>
<dbReference type="EMBL" id="LWRY01000037">
    <property type="protein sequence ID" value="OCX74504.1"/>
    <property type="molecule type" value="Genomic_DNA"/>
</dbReference>
<evidence type="ECO:0000313" key="12">
    <source>
        <dbReference type="EMBL" id="OCX75941.1"/>
    </source>
</evidence>
<dbReference type="Pfam" id="PF09976">
    <property type="entry name" value="TPR_21"/>
    <property type="match status" value="1"/>
</dbReference>
<evidence type="ECO:0000313" key="13">
    <source>
        <dbReference type="Proteomes" id="UP000094893"/>
    </source>
</evidence>
<evidence type="ECO:0000256" key="1">
    <source>
        <dbReference type="ARBA" id="ARBA00004401"/>
    </source>
</evidence>
<feature type="transmembrane region" description="Helical" evidence="9">
    <location>
        <begin position="15"/>
        <end position="34"/>
    </location>
</feature>
<evidence type="ECO:0000256" key="5">
    <source>
        <dbReference type="ARBA" id="ARBA00023136"/>
    </source>
</evidence>
<accession>A0A1C2IEU8</accession>
<dbReference type="OrthoDB" id="5295204at2"/>
<feature type="domain" description="Ancillary SecYEG translocon subunit/Cell division coordinator CpoB TPR" evidence="10">
    <location>
        <begin position="16"/>
        <end position="200"/>
    </location>
</feature>
<dbReference type="PANTHER" id="PTHR38035:SF1">
    <property type="entry name" value="ANCILLARY SECYEG TRANSLOCON SUBUNIT"/>
    <property type="match status" value="1"/>
</dbReference>
<comment type="caution">
    <text evidence="11">The sequence shown here is derived from an EMBL/GenBank/DDBJ whole genome shotgun (WGS) entry which is preliminary data.</text>
</comment>
<dbReference type="GO" id="GO:0005886">
    <property type="term" value="C:plasma membrane"/>
    <property type="evidence" value="ECO:0007669"/>
    <property type="project" value="UniProtKB-SubCell"/>
</dbReference>
<evidence type="ECO:0000256" key="8">
    <source>
        <dbReference type="ARBA" id="ARBA00024235"/>
    </source>
</evidence>
<dbReference type="InterPro" id="IPR011990">
    <property type="entry name" value="TPR-like_helical_dom_sf"/>
</dbReference>
<evidence type="ECO:0000256" key="2">
    <source>
        <dbReference type="ARBA" id="ARBA00022475"/>
    </source>
</evidence>